<dbReference type="Proteomes" id="UP001227268">
    <property type="component" value="Unassembled WGS sequence"/>
</dbReference>
<organism evidence="1 2">
    <name type="scientific">Naganishia friedmannii</name>
    <dbReference type="NCBI Taxonomy" id="89922"/>
    <lineage>
        <taxon>Eukaryota</taxon>
        <taxon>Fungi</taxon>
        <taxon>Dikarya</taxon>
        <taxon>Basidiomycota</taxon>
        <taxon>Agaricomycotina</taxon>
        <taxon>Tremellomycetes</taxon>
        <taxon>Filobasidiales</taxon>
        <taxon>Filobasidiaceae</taxon>
        <taxon>Naganishia</taxon>
    </lineage>
</organism>
<comment type="caution">
    <text evidence="1">The sequence shown here is derived from an EMBL/GenBank/DDBJ whole genome shotgun (WGS) entry which is preliminary data.</text>
</comment>
<evidence type="ECO:0000313" key="1">
    <source>
        <dbReference type="EMBL" id="KAJ9094967.1"/>
    </source>
</evidence>
<gene>
    <name evidence="1" type="ORF">QFC21_005759</name>
</gene>
<protein>
    <submittedName>
        <fullName evidence="1">Uncharacterized protein</fullName>
    </submittedName>
</protein>
<accession>A0ACC2V8T3</accession>
<name>A0ACC2V8T3_9TREE</name>
<sequence length="95" mass="10838">MYLMDPEDLHKIGFDEQQRENITKALSDLMEMSLLKGDWGRRHCVEWLQAFIIIGPYWSATGRSDTHYIMLGSAIKHDAQPASLPSTDRTNDGNT</sequence>
<reference evidence="1" key="1">
    <citation type="submission" date="2023-04" db="EMBL/GenBank/DDBJ databases">
        <title>Draft Genome sequencing of Naganishia species isolated from polar environments using Oxford Nanopore Technology.</title>
        <authorList>
            <person name="Leo P."/>
            <person name="Venkateswaran K."/>
        </authorList>
    </citation>
    <scope>NUCLEOTIDE SEQUENCE</scope>
    <source>
        <strain evidence="1">MNA-CCFEE 5423</strain>
    </source>
</reference>
<keyword evidence="2" id="KW-1185">Reference proteome</keyword>
<dbReference type="EMBL" id="JASBWT010000023">
    <property type="protein sequence ID" value="KAJ9094967.1"/>
    <property type="molecule type" value="Genomic_DNA"/>
</dbReference>
<evidence type="ECO:0000313" key="2">
    <source>
        <dbReference type="Proteomes" id="UP001227268"/>
    </source>
</evidence>
<proteinExistence type="predicted"/>